<dbReference type="PRINTS" id="PR00237">
    <property type="entry name" value="GPCRRHODOPSN"/>
</dbReference>
<feature type="transmembrane region" description="Helical" evidence="7">
    <location>
        <begin position="139"/>
        <end position="162"/>
    </location>
</feature>
<evidence type="ECO:0000256" key="2">
    <source>
        <dbReference type="ARBA" id="ARBA00022692"/>
    </source>
</evidence>
<dbReference type="Proteomes" id="UP001186944">
    <property type="component" value="Unassembled WGS sequence"/>
</dbReference>
<reference evidence="9" key="1">
    <citation type="submission" date="2019-08" db="EMBL/GenBank/DDBJ databases">
        <title>The improved chromosome-level genome for the pearl oyster Pinctada fucata martensii using PacBio sequencing and Hi-C.</title>
        <authorList>
            <person name="Zheng Z."/>
        </authorList>
    </citation>
    <scope>NUCLEOTIDE SEQUENCE</scope>
    <source>
        <strain evidence="9">ZZ-2019</strain>
        <tissue evidence="9">Adductor muscle</tissue>
    </source>
</reference>
<sequence length="447" mass="51497">MENRTDIHAGMGVSDIDPSWPSAAYHVSSDQTLTNLTMNLSTILNNVTTQAPPEVAMERLSEVVRKISYHYLGPIICSLGMICNVINFAVLMQRQLKESPYTYLTGLALTDFGALTFSFVFMVISHKHPGVYFWRFYEAYIFIPLTNVCVTASVMIVVLLTIERFLFVRHPLWAKATCDRASAKVKILIILCISLIHNIPRFLCFKVSEHPKKPGFYYLDSTKFRRSDHYLGILWYYNISIHFLPLLILSAANAYLLYAVMQARIQRKTLQIRNNKEAAWHKEQVRLTITLISIIFLFIICIIPSAFADFPIAYFFFGKEKSETEFRSSDFYLILQYIANVLVWCNLSLNFVLYCAFNDKFRRIMCLTARRWLSKLNIRTRRNGAVLLLVNFKSADRSITRNNSSQTNSFSLQTKVSQAGQELLKNDKEDHQANNSTPLFVKSDNKD</sequence>
<gene>
    <name evidence="9" type="ORF">FSP39_016589</name>
</gene>
<dbReference type="InterPro" id="IPR052954">
    <property type="entry name" value="GPCR-Ligand_Int"/>
</dbReference>
<dbReference type="PANTHER" id="PTHR46641">
    <property type="entry name" value="FMRFAMIDE RECEPTOR-RELATED"/>
    <property type="match status" value="1"/>
</dbReference>
<feature type="transmembrane region" description="Helical" evidence="7">
    <location>
        <begin position="183"/>
        <end position="203"/>
    </location>
</feature>
<proteinExistence type="inferred from homology"/>
<comment type="subcellular location">
    <subcellularLocation>
        <location evidence="1">Membrane</location>
    </subcellularLocation>
</comment>
<dbReference type="PANTHER" id="PTHR46641:SF2">
    <property type="entry name" value="FMRFAMIDE RECEPTOR"/>
    <property type="match status" value="1"/>
</dbReference>
<dbReference type="InterPro" id="IPR000276">
    <property type="entry name" value="GPCR_Rhodpsn"/>
</dbReference>
<dbReference type="GO" id="GO:0016020">
    <property type="term" value="C:membrane"/>
    <property type="evidence" value="ECO:0007669"/>
    <property type="project" value="UniProtKB-SubCell"/>
</dbReference>
<feature type="transmembrane region" description="Helical" evidence="7">
    <location>
        <begin position="291"/>
        <end position="317"/>
    </location>
</feature>
<accession>A0AA88XRQ8</accession>
<feature type="transmembrane region" description="Helical" evidence="7">
    <location>
        <begin position="103"/>
        <end position="124"/>
    </location>
</feature>
<dbReference type="EMBL" id="VSWD01000012">
    <property type="protein sequence ID" value="KAK3086304.1"/>
    <property type="molecule type" value="Genomic_DNA"/>
</dbReference>
<evidence type="ECO:0000256" key="3">
    <source>
        <dbReference type="ARBA" id="ARBA00022989"/>
    </source>
</evidence>
<feature type="region of interest" description="Disordered" evidence="6">
    <location>
        <begin position="423"/>
        <end position="447"/>
    </location>
</feature>
<dbReference type="PROSITE" id="PS00237">
    <property type="entry name" value="G_PROTEIN_RECEP_F1_1"/>
    <property type="match status" value="1"/>
</dbReference>
<dbReference type="CDD" id="cd14978">
    <property type="entry name" value="7tmA_FMRFamide_R-like"/>
    <property type="match status" value="1"/>
</dbReference>
<feature type="transmembrane region" description="Helical" evidence="7">
    <location>
        <begin position="234"/>
        <end position="258"/>
    </location>
</feature>
<dbReference type="SUPFAM" id="SSF81321">
    <property type="entry name" value="Family A G protein-coupled receptor-like"/>
    <property type="match status" value="1"/>
</dbReference>
<evidence type="ECO:0000313" key="9">
    <source>
        <dbReference type="EMBL" id="KAK3086304.1"/>
    </source>
</evidence>
<feature type="transmembrane region" description="Helical" evidence="7">
    <location>
        <begin position="71"/>
        <end position="91"/>
    </location>
</feature>
<dbReference type="GO" id="GO:0004930">
    <property type="term" value="F:G protein-coupled receptor activity"/>
    <property type="evidence" value="ECO:0007669"/>
    <property type="project" value="UniProtKB-KW"/>
</dbReference>
<name>A0AA88XRQ8_PINIB</name>
<comment type="similarity">
    <text evidence="5">Belongs to the G-protein coupled receptor 1 family.</text>
</comment>
<comment type="caution">
    <text evidence="9">The sequence shown here is derived from an EMBL/GenBank/DDBJ whole genome shotgun (WGS) entry which is preliminary data.</text>
</comment>
<dbReference type="Gene3D" id="1.20.1070.10">
    <property type="entry name" value="Rhodopsin 7-helix transmembrane proteins"/>
    <property type="match status" value="1"/>
</dbReference>
<evidence type="ECO:0000256" key="5">
    <source>
        <dbReference type="RuleBase" id="RU000688"/>
    </source>
</evidence>
<protein>
    <recommendedName>
        <fullName evidence="8">G-protein coupled receptors family 1 profile domain-containing protein</fullName>
    </recommendedName>
</protein>
<keyword evidence="3 7" id="KW-1133">Transmembrane helix</keyword>
<dbReference type="AlphaFoldDB" id="A0AA88XRQ8"/>
<keyword evidence="2 5" id="KW-0812">Transmembrane</keyword>
<organism evidence="9 10">
    <name type="scientific">Pinctada imbricata</name>
    <name type="common">Atlantic pearl-oyster</name>
    <name type="synonym">Pinctada martensii</name>
    <dbReference type="NCBI Taxonomy" id="66713"/>
    <lineage>
        <taxon>Eukaryota</taxon>
        <taxon>Metazoa</taxon>
        <taxon>Spiralia</taxon>
        <taxon>Lophotrochozoa</taxon>
        <taxon>Mollusca</taxon>
        <taxon>Bivalvia</taxon>
        <taxon>Autobranchia</taxon>
        <taxon>Pteriomorphia</taxon>
        <taxon>Pterioida</taxon>
        <taxon>Pterioidea</taxon>
        <taxon>Pteriidae</taxon>
        <taxon>Pinctada</taxon>
    </lineage>
</organism>
<evidence type="ECO:0000259" key="8">
    <source>
        <dbReference type="PROSITE" id="PS50262"/>
    </source>
</evidence>
<keyword evidence="10" id="KW-1185">Reference proteome</keyword>
<evidence type="ECO:0000256" key="1">
    <source>
        <dbReference type="ARBA" id="ARBA00004370"/>
    </source>
</evidence>
<feature type="transmembrane region" description="Helical" evidence="7">
    <location>
        <begin position="337"/>
        <end position="357"/>
    </location>
</feature>
<keyword evidence="5" id="KW-0675">Receptor</keyword>
<evidence type="ECO:0000256" key="7">
    <source>
        <dbReference type="SAM" id="Phobius"/>
    </source>
</evidence>
<keyword evidence="4 7" id="KW-0472">Membrane</keyword>
<evidence type="ECO:0000256" key="6">
    <source>
        <dbReference type="SAM" id="MobiDB-lite"/>
    </source>
</evidence>
<evidence type="ECO:0000256" key="4">
    <source>
        <dbReference type="ARBA" id="ARBA00023136"/>
    </source>
</evidence>
<evidence type="ECO:0000313" key="10">
    <source>
        <dbReference type="Proteomes" id="UP001186944"/>
    </source>
</evidence>
<dbReference type="Pfam" id="PF00001">
    <property type="entry name" value="7tm_1"/>
    <property type="match status" value="1"/>
</dbReference>
<dbReference type="PROSITE" id="PS50262">
    <property type="entry name" value="G_PROTEIN_RECEP_F1_2"/>
    <property type="match status" value="1"/>
</dbReference>
<dbReference type="InterPro" id="IPR017452">
    <property type="entry name" value="GPCR_Rhodpsn_7TM"/>
</dbReference>
<feature type="domain" description="G-protein coupled receptors family 1 profile" evidence="8">
    <location>
        <begin position="83"/>
        <end position="354"/>
    </location>
</feature>
<keyword evidence="5" id="KW-0807">Transducer</keyword>
<keyword evidence="5" id="KW-0297">G-protein coupled receptor</keyword>